<feature type="region of interest" description="Disordered" evidence="1">
    <location>
        <begin position="1"/>
        <end position="105"/>
    </location>
</feature>
<accession>A0A517LR16</accession>
<evidence type="ECO:0000313" key="3">
    <source>
        <dbReference type="Proteomes" id="UP000316270"/>
    </source>
</evidence>
<dbReference type="Proteomes" id="UP000316270">
    <property type="component" value="Chromosome 19"/>
</dbReference>
<reference evidence="2 3" key="1">
    <citation type="submission" date="2019-07" db="EMBL/GenBank/DDBJ databases">
        <title>Finished genome of Venturia effusa.</title>
        <authorList>
            <person name="Young C.A."/>
            <person name="Cox M.P."/>
            <person name="Ganley A.R.D."/>
            <person name="David W.J."/>
        </authorList>
    </citation>
    <scope>NUCLEOTIDE SEQUENCE [LARGE SCALE GENOMIC DNA]</scope>
    <source>
        <strain evidence="3">albino</strain>
    </source>
</reference>
<protein>
    <submittedName>
        <fullName evidence="2">Uncharacterized protein</fullName>
    </submittedName>
</protein>
<feature type="region of interest" description="Disordered" evidence="1">
    <location>
        <begin position="337"/>
        <end position="356"/>
    </location>
</feature>
<feature type="region of interest" description="Disordered" evidence="1">
    <location>
        <begin position="374"/>
        <end position="412"/>
    </location>
</feature>
<dbReference type="PANTHER" id="PTHR38887:SF1">
    <property type="entry name" value="RAS MODIFICATION PROTEIN ERF4"/>
    <property type="match status" value="1"/>
</dbReference>
<dbReference type="AlphaFoldDB" id="A0A517LR16"/>
<keyword evidence="3" id="KW-1185">Reference proteome</keyword>
<sequence length="436" mass="46099">MEPQRNWKAVEADRENTAHNAEEEPLPAYEREGGSTPSTIPDLSPPATPSTLSESHSRAAPSDLPESNHPALGPSVSAPFNFPTTDLPPYSDPAPTQRPIAIPQRWPEPSAPFLTAYAPVLLNYGIPATTFHAFLDTLSAFLVAKVSQRAISHASDIAASMGRVPIQLGKDLVAQAKETGRGIASSAKKRNPIGVVGGLIGGTLGMTVGVAVRTVNSMLQLPAAAAMAAANPKTPRGRAELYIATANKDWFGPRGLNAKLLDTAELTHLLGIAADGFLLAAGPAVSTGNTDEKLKALRRWIADLEVRDSWRDWGSLSRKDTPLTMPDPAQIHVTNTADASSGSFTGSRTTLSSTMNETEKRVVDGAFFTEPHMRNVDTSTTSFSESGESSTAAGKRPIQSAAGQEIGGSIPPGSLRLGFPTLWLVLFPAERTTKGK</sequence>
<feature type="compositionally biased region" description="Low complexity" evidence="1">
    <location>
        <begin position="378"/>
        <end position="394"/>
    </location>
</feature>
<evidence type="ECO:0000313" key="2">
    <source>
        <dbReference type="EMBL" id="QDS78082.1"/>
    </source>
</evidence>
<dbReference type="InterPro" id="IPR053221">
    <property type="entry name" value="Burnettramic_acid_biosynth"/>
</dbReference>
<feature type="compositionally biased region" description="Basic and acidic residues" evidence="1">
    <location>
        <begin position="8"/>
        <end position="22"/>
    </location>
</feature>
<dbReference type="OrthoDB" id="37659at2759"/>
<name>A0A517LR16_9PEZI</name>
<organism evidence="2 3">
    <name type="scientific">Venturia effusa</name>
    <dbReference type="NCBI Taxonomy" id="50376"/>
    <lineage>
        <taxon>Eukaryota</taxon>
        <taxon>Fungi</taxon>
        <taxon>Dikarya</taxon>
        <taxon>Ascomycota</taxon>
        <taxon>Pezizomycotina</taxon>
        <taxon>Dothideomycetes</taxon>
        <taxon>Pleosporomycetidae</taxon>
        <taxon>Venturiales</taxon>
        <taxon>Venturiaceae</taxon>
        <taxon>Venturia</taxon>
    </lineage>
</organism>
<dbReference type="PANTHER" id="PTHR38887">
    <property type="entry name" value="CHROMOSOME 21, WHOLE GENOME SHOTGUN SEQUENCE"/>
    <property type="match status" value="1"/>
</dbReference>
<dbReference type="EMBL" id="CP042203">
    <property type="protein sequence ID" value="QDS78082.1"/>
    <property type="molecule type" value="Genomic_DNA"/>
</dbReference>
<evidence type="ECO:0000256" key="1">
    <source>
        <dbReference type="SAM" id="MobiDB-lite"/>
    </source>
</evidence>
<proteinExistence type="predicted"/>
<gene>
    <name evidence="2" type="ORF">FKW77_003747</name>
</gene>
<dbReference type="STRING" id="50376.A0A517LR16"/>